<protein>
    <submittedName>
        <fullName evidence="1">Uncharacterized protein</fullName>
    </submittedName>
</protein>
<comment type="caution">
    <text evidence="1">The sequence shown here is derived from an EMBL/GenBank/DDBJ whole genome shotgun (WGS) entry which is preliminary data.</text>
</comment>
<keyword evidence="2" id="KW-1185">Reference proteome</keyword>
<dbReference type="Proteomes" id="UP001187192">
    <property type="component" value="Unassembled WGS sequence"/>
</dbReference>
<proteinExistence type="predicted"/>
<evidence type="ECO:0000313" key="2">
    <source>
        <dbReference type="Proteomes" id="UP001187192"/>
    </source>
</evidence>
<accession>A0AA88CSW5</accession>
<dbReference type="AlphaFoldDB" id="A0AA88CSW5"/>
<organism evidence="1 2">
    <name type="scientific">Ficus carica</name>
    <name type="common">Common fig</name>
    <dbReference type="NCBI Taxonomy" id="3494"/>
    <lineage>
        <taxon>Eukaryota</taxon>
        <taxon>Viridiplantae</taxon>
        <taxon>Streptophyta</taxon>
        <taxon>Embryophyta</taxon>
        <taxon>Tracheophyta</taxon>
        <taxon>Spermatophyta</taxon>
        <taxon>Magnoliopsida</taxon>
        <taxon>eudicotyledons</taxon>
        <taxon>Gunneridae</taxon>
        <taxon>Pentapetalae</taxon>
        <taxon>rosids</taxon>
        <taxon>fabids</taxon>
        <taxon>Rosales</taxon>
        <taxon>Moraceae</taxon>
        <taxon>Ficeae</taxon>
        <taxon>Ficus</taxon>
    </lineage>
</organism>
<name>A0AA88CSW5_FICCA</name>
<dbReference type="EMBL" id="BTGU01000002">
    <property type="protein sequence ID" value="GMN28886.1"/>
    <property type="molecule type" value="Genomic_DNA"/>
</dbReference>
<evidence type="ECO:0000313" key="1">
    <source>
        <dbReference type="EMBL" id="GMN28886.1"/>
    </source>
</evidence>
<sequence>MTPIVAGHIGHELHYWRRADLTGDPCENDHNLVRHSPTCNLVARGHPNPDHCRGHHQRI</sequence>
<gene>
    <name evidence="1" type="ORF">TIFTF001_002218</name>
</gene>
<reference evidence="1" key="1">
    <citation type="submission" date="2023-07" db="EMBL/GenBank/DDBJ databases">
        <title>draft genome sequence of fig (Ficus carica).</title>
        <authorList>
            <person name="Takahashi T."/>
            <person name="Nishimura K."/>
        </authorList>
    </citation>
    <scope>NUCLEOTIDE SEQUENCE</scope>
</reference>